<evidence type="ECO:0000313" key="1">
    <source>
        <dbReference type="EMBL" id="MDR6268535.1"/>
    </source>
</evidence>
<organism evidence="1 2">
    <name type="scientific">Arthrobacter russicus</name>
    <dbReference type="NCBI Taxonomy" id="172040"/>
    <lineage>
        <taxon>Bacteria</taxon>
        <taxon>Bacillati</taxon>
        <taxon>Actinomycetota</taxon>
        <taxon>Actinomycetes</taxon>
        <taxon>Micrococcales</taxon>
        <taxon>Micrococcaceae</taxon>
        <taxon>Arthrobacter</taxon>
    </lineage>
</organism>
<keyword evidence="2" id="KW-1185">Reference proteome</keyword>
<comment type="caution">
    <text evidence="1">The sequence shown here is derived from an EMBL/GenBank/DDBJ whole genome shotgun (WGS) entry which is preliminary data.</text>
</comment>
<dbReference type="RefSeq" id="WP_343876530.1">
    <property type="nucleotide sequence ID" value="NZ_BAAAHY010000006.1"/>
</dbReference>
<dbReference type="EMBL" id="JAVDQF010000001">
    <property type="protein sequence ID" value="MDR6268535.1"/>
    <property type="molecule type" value="Genomic_DNA"/>
</dbReference>
<reference evidence="1 2" key="1">
    <citation type="submission" date="2023-07" db="EMBL/GenBank/DDBJ databases">
        <title>Sequencing the genomes of 1000 actinobacteria strains.</title>
        <authorList>
            <person name="Klenk H.-P."/>
        </authorList>
    </citation>
    <scope>NUCLEOTIDE SEQUENCE [LARGE SCALE GENOMIC DNA]</scope>
    <source>
        <strain evidence="1 2">DSM 14555</strain>
    </source>
</reference>
<proteinExistence type="predicted"/>
<name>A0ABU1J7Y7_9MICC</name>
<accession>A0ABU1J7Y7</accession>
<gene>
    <name evidence="1" type="ORF">JOE69_000773</name>
</gene>
<sequence>MPPAQLHLVALLGDLAEYLIELDRSTEEAGAAEVSCEIQTRIEAWLDRTAGQAGSQQNAPSGAAAATLLIDRLSELDSKGNFAIMAMEFSTLLAQRGALRGNPTAGCTQPDCRPARKAQFSGRGIDCSDCGITATHALPPARSGTAPAWSSDCAGYPETICRALGPDQHGTALTPAMIADWERRGLLAACNADSVKSGRPAARSVRRMYLIHDVLRVRNDLESKIFSII</sequence>
<evidence type="ECO:0000313" key="2">
    <source>
        <dbReference type="Proteomes" id="UP001185069"/>
    </source>
</evidence>
<dbReference type="Proteomes" id="UP001185069">
    <property type="component" value="Unassembled WGS sequence"/>
</dbReference>
<protein>
    <recommendedName>
        <fullName evidence="3">DUF222 domain-containing protein</fullName>
    </recommendedName>
</protein>
<evidence type="ECO:0008006" key="3">
    <source>
        <dbReference type="Google" id="ProtNLM"/>
    </source>
</evidence>